<dbReference type="Pfam" id="PF03966">
    <property type="entry name" value="Trm112p"/>
    <property type="match status" value="1"/>
</dbReference>
<comment type="similarity">
    <text evidence="1">Belongs to the UPF0434 family.</text>
</comment>
<dbReference type="EMBL" id="JAENJH010000003">
    <property type="protein sequence ID" value="MBK1785701.1"/>
    <property type="molecule type" value="Genomic_DNA"/>
</dbReference>
<gene>
    <name evidence="3" type="ORF">JHE00_15325</name>
</gene>
<protein>
    <recommendedName>
        <fullName evidence="1">UPF0434 protein JHE00_15325</fullName>
    </recommendedName>
</protein>
<dbReference type="HAMAP" id="MF_01187">
    <property type="entry name" value="UPF0434"/>
    <property type="match status" value="1"/>
</dbReference>
<sequence length="80" mass="8147">MAVTLDAQLLEILACPSPDHAPLTPGTPDDPAADALTCTSCGRTYPVRDGIPVLLLDEATPPTNGEPDTDSPDDSSSDGA</sequence>
<organism evidence="3 4">
    <name type="scientific">Prauserella cavernicola</name>
    <dbReference type="NCBI Taxonomy" id="2800127"/>
    <lineage>
        <taxon>Bacteria</taxon>
        <taxon>Bacillati</taxon>
        <taxon>Actinomycetota</taxon>
        <taxon>Actinomycetes</taxon>
        <taxon>Pseudonocardiales</taxon>
        <taxon>Pseudonocardiaceae</taxon>
        <taxon>Prauserella</taxon>
    </lineage>
</organism>
<evidence type="ECO:0000256" key="2">
    <source>
        <dbReference type="SAM" id="MobiDB-lite"/>
    </source>
</evidence>
<name>A0A934QT07_9PSEU</name>
<dbReference type="SUPFAM" id="SSF158997">
    <property type="entry name" value="Trm112p-like"/>
    <property type="match status" value="1"/>
</dbReference>
<accession>A0A934QT07</accession>
<proteinExistence type="inferred from homology"/>
<evidence type="ECO:0000256" key="1">
    <source>
        <dbReference type="HAMAP-Rule" id="MF_01187"/>
    </source>
</evidence>
<feature type="region of interest" description="Disordered" evidence="2">
    <location>
        <begin position="56"/>
        <end position="80"/>
    </location>
</feature>
<dbReference type="AlphaFoldDB" id="A0A934QT07"/>
<dbReference type="Proteomes" id="UP000635245">
    <property type="component" value="Unassembled WGS sequence"/>
</dbReference>
<dbReference type="Gene3D" id="2.20.25.10">
    <property type="match status" value="1"/>
</dbReference>
<feature type="compositionally biased region" description="Acidic residues" evidence="2">
    <location>
        <begin position="67"/>
        <end position="80"/>
    </location>
</feature>
<evidence type="ECO:0000313" key="3">
    <source>
        <dbReference type="EMBL" id="MBK1785701.1"/>
    </source>
</evidence>
<reference evidence="3" key="1">
    <citation type="submission" date="2020-12" db="EMBL/GenBank/DDBJ databases">
        <title>Prauserella sp. ASG 168, a novel actinomycete isolated from cave rock.</title>
        <authorList>
            <person name="Suriyachadkun C."/>
        </authorList>
    </citation>
    <scope>NUCLEOTIDE SEQUENCE</scope>
    <source>
        <strain evidence="3">ASG 168</strain>
    </source>
</reference>
<comment type="caution">
    <text evidence="3">The sequence shown here is derived from an EMBL/GenBank/DDBJ whole genome shotgun (WGS) entry which is preliminary data.</text>
</comment>
<evidence type="ECO:0000313" key="4">
    <source>
        <dbReference type="Proteomes" id="UP000635245"/>
    </source>
</evidence>
<dbReference type="InterPro" id="IPR005651">
    <property type="entry name" value="Trm112-like"/>
</dbReference>
<dbReference type="RefSeq" id="WP_200318727.1">
    <property type="nucleotide sequence ID" value="NZ_JAENJH010000003.1"/>
</dbReference>
<keyword evidence="4" id="KW-1185">Reference proteome</keyword>